<dbReference type="AlphaFoldDB" id="A0A2T1G533"/>
<comment type="caution">
    <text evidence="1">The sequence shown here is derived from an EMBL/GenBank/DDBJ whole genome shotgun (WGS) entry which is preliminary data.</text>
</comment>
<evidence type="ECO:0008006" key="3">
    <source>
        <dbReference type="Google" id="ProtNLM"/>
    </source>
</evidence>
<evidence type="ECO:0000313" key="1">
    <source>
        <dbReference type="EMBL" id="PSB52270.1"/>
    </source>
</evidence>
<dbReference type="Proteomes" id="UP000238937">
    <property type="component" value="Unassembled WGS sequence"/>
</dbReference>
<keyword evidence="2" id="KW-1185">Reference proteome</keyword>
<name>A0A2T1G533_9CYAN</name>
<evidence type="ECO:0000313" key="2">
    <source>
        <dbReference type="Proteomes" id="UP000238937"/>
    </source>
</evidence>
<organism evidence="1 2">
    <name type="scientific">Chamaesiphon polymorphus CCALA 037</name>
    <dbReference type="NCBI Taxonomy" id="2107692"/>
    <lineage>
        <taxon>Bacteria</taxon>
        <taxon>Bacillati</taxon>
        <taxon>Cyanobacteriota</taxon>
        <taxon>Cyanophyceae</taxon>
        <taxon>Gomontiellales</taxon>
        <taxon>Chamaesiphonaceae</taxon>
        <taxon>Chamaesiphon</taxon>
    </lineage>
</organism>
<sequence>MIVWLQFQPSEYLWKPSMTIARSDRISTDPAEILAYMEQQADLFDRAKPQIVEAYLNQYVWFENGQVLDSDPSHEDLVLRIYGAGEPRPLFVRKVRAVERYLSKC</sequence>
<protein>
    <recommendedName>
        <fullName evidence="3">DUF5678 domain-containing protein</fullName>
    </recommendedName>
</protein>
<gene>
    <name evidence="1" type="ORF">C7B77_20675</name>
</gene>
<accession>A0A2T1G533</accession>
<proteinExistence type="predicted"/>
<dbReference type="EMBL" id="PVWO01000331">
    <property type="protein sequence ID" value="PSB52270.1"/>
    <property type="molecule type" value="Genomic_DNA"/>
</dbReference>
<reference evidence="1 2" key="1">
    <citation type="submission" date="2018-03" db="EMBL/GenBank/DDBJ databases">
        <title>The ancient ancestry and fast evolution of plastids.</title>
        <authorList>
            <person name="Moore K.R."/>
            <person name="Magnabosco C."/>
            <person name="Momper L."/>
            <person name="Gold D.A."/>
            <person name="Bosak T."/>
            <person name="Fournier G.P."/>
        </authorList>
    </citation>
    <scope>NUCLEOTIDE SEQUENCE [LARGE SCALE GENOMIC DNA]</scope>
    <source>
        <strain evidence="1 2">CCALA 037</strain>
    </source>
</reference>